<feature type="region of interest" description="Disordered" evidence="1">
    <location>
        <begin position="871"/>
        <end position="933"/>
    </location>
</feature>
<organism evidence="4">
    <name type="scientific">Chaetomium thermophilum (strain DSM 1495 / CBS 144.50 / IMI 039719)</name>
    <name type="common">Thermochaetoides thermophila</name>
    <dbReference type="NCBI Taxonomy" id="759272"/>
    <lineage>
        <taxon>Eukaryota</taxon>
        <taxon>Fungi</taxon>
        <taxon>Dikarya</taxon>
        <taxon>Ascomycota</taxon>
        <taxon>Pezizomycotina</taxon>
        <taxon>Sordariomycetes</taxon>
        <taxon>Sordariomycetidae</taxon>
        <taxon>Sordariales</taxon>
        <taxon>Chaetomiaceae</taxon>
        <taxon>Thermochaetoides</taxon>
    </lineage>
</organism>
<feature type="region of interest" description="Disordered" evidence="1">
    <location>
        <begin position="672"/>
        <end position="713"/>
    </location>
</feature>
<feature type="domain" description="Arrestin C-terminal-like" evidence="2">
    <location>
        <begin position="585"/>
        <end position="806"/>
    </location>
</feature>
<dbReference type="OrthoDB" id="2238745at2759"/>
<feature type="compositionally biased region" description="Basic and acidic residues" evidence="1">
    <location>
        <begin position="677"/>
        <end position="701"/>
    </location>
</feature>
<feature type="region of interest" description="Disordered" evidence="1">
    <location>
        <begin position="110"/>
        <end position="209"/>
    </location>
</feature>
<dbReference type="Pfam" id="PF02752">
    <property type="entry name" value="Arrestin_C"/>
    <property type="match status" value="1"/>
</dbReference>
<dbReference type="AlphaFoldDB" id="G0SFU0"/>
<dbReference type="Gene3D" id="2.60.40.640">
    <property type="match status" value="1"/>
</dbReference>
<protein>
    <recommendedName>
        <fullName evidence="2">Arrestin C-terminal-like domain-containing protein</fullName>
    </recommendedName>
</protein>
<dbReference type="KEGG" id="cthr:CTHT_0072120"/>
<dbReference type="GO" id="GO:0070086">
    <property type="term" value="P:ubiquitin-dependent endocytosis"/>
    <property type="evidence" value="ECO:0007669"/>
    <property type="project" value="TreeGrafter"/>
</dbReference>
<dbReference type="InterPro" id="IPR011022">
    <property type="entry name" value="Arrestin_C-like"/>
</dbReference>
<dbReference type="InterPro" id="IPR050357">
    <property type="entry name" value="Arrestin_domain-protein"/>
</dbReference>
<dbReference type="PANTHER" id="PTHR11188:SF174">
    <property type="entry name" value="ARRESTIN-RELATED TRAFFICKING ADAPTER 10-RELATED"/>
    <property type="match status" value="1"/>
</dbReference>
<feature type="compositionally biased region" description="Basic and acidic residues" evidence="1">
    <location>
        <begin position="166"/>
        <end position="178"/>
    </location>
</feature>
<feature type="region of interest" description="Disordered" evidence="1">
    <location>
        <begin position="228"/>
        <end position="250"/>
    </location>
</feature>
<dbReference type="Proteomes" id="UP000008066">
    <property type="component" value="Unassembled WGS sequence"/>
</dbReference>
<dbReference type="PANTHER" id="PTHR11188">
    <property type="entry name" value="ARRESTIN DOMAIN CONTAINING PROTEIN"/>
    <property type="match status" value="1"/>
</dbReference>
<keyword evidence="4" id="KW-1185">Reference proteome</keyword>
<dbReference type="STRING" id="759272.G0SFU0"/>
<feature type="compositionally biased region" description="Low complexity" evidence="1">
    <location>
        <begin position="1071"/>
        <end position="1090"/>
    </location>
</feature>
<reference evidence="3 4" key="1">
    <citation type="journal article" date="2011" name="Cell">
        <title>Insight into structure and assembly of the nuclear pore complex by utilizing the genome of a eukaryotic thermophile.</title>
        <authorList>
            <person name="Amlacher S."/>
            <person name="Sarges P."/>
            <person name="Flemming D."/>
            <person name="van Noort V."/>
            <person name="Kunze R."/>
            <person name="Devos D.P."/>
            <person name="Arumugam M."/>
            <person name="Bork P."/>
            <person name="Hurt E."/>
        </authorList>
    </citation>
    <scope>NUCLEOTIDE SEQUENCE [LARGE SCALE GENOMIC DNA]</scope>
    <source>
        <strain evidence="4">DSM 1495 / CBS 144.50 / IMI 039719</strain>
    </source>
</reference>
<dbReference type="GO" id="GO:0031625">
    <property type="term" value="F:ubiquitin protein ligase binding"/>
    <property type="evidence" value="ECO:0007669"/>
    <property type="project" value="TreeGrafter"/>
</dbReference>
<dbReference type="GO" id="GO:0005829">
    <property type="term" value="C:cytosol"/>
    <property type="evidence" value="ECO:0007669"/>
    <property type="project" value="TreeGrafter"/>
</dbReference>
<dbReference type="GeneID" id="18261250"/>
<proteinExistence type="predicted"/>
<dbReference type="RefSeq" id="XP_006697473.1">
    <property type="nucleotide sequence ID" value="XM_006697410.1"/>
</dbReference>
<accession>G0SFU0</accession>
<sequence>MATRRDHPRFSPFVRHAGGWVSSPPLNVALQLISPQRHLLVADADGCAPRTLSTYTEPDGLLLSGSGLLLDAPEGPFSPFVPGCCPEHDRLRPPPFFQSAHGSVYYSPSRYHEARRQQQQQQRPHSDYFPPPLIEPRQRRPHSIHIISYPSGFVPRELRQPPPGSPERRRQSNRECKKQARKKQKKEEKERSKKQEKRRSLRSLPPGSEKVGRVLSKILAVFAITPKQPSPVSAAPTPRPRPRSCQPRPSSFASFARRFSRNEGVVAIESVLEGDQEVAQTPDMAGPLLHWPYTPAGAFPQNNRNSIISMRSFKTIAGSSVPEAHKPVASGSGISCSILLAEPSVYLTGFDHDHRSRRNGTPASALLRGKLLLNVSKNVKIKSVSLKLVGKARTEWPEGIPPTKTEMFEEQILRSQSLVFFHAMHDGMWDTEYGYRCTYTHRASPTGLLQSLQGNVSQTSLHHLGLGRVPGTLTAKELKRLSLQSVNSRSFGKGESPLTNQVQAKGYKVFRPGTYEYAFELPIDHNQLETANLQYGSVKWELQARIERAGAFKPNLQGSREVLIVRVPDQMSLETTEPISVNRCWDDQLHYDITISGKSFPIGSRIPISFKLTPLAKVQIHKIKIFVTENIEYWTNDRHVTRKDPSRKILLFEKTAGHPIADQYSNCEFRFISGGEPDPKKREEARRRAAARRNKDRERARSSNGKPESLPEVAENLLGPLDLGLEDFWGPTEMEVVVPLPTCEMMERRKELKLHPDCSWKNVNVFHWLKIVLRVSLPDESDSNGRRRKHFEISIDSPFTVLNCRATQANLALPRYSGPDGIPIPEQRPQKSCGCPDAKLLDPSASGAVGALALIEEDILPRRRLRLDTRNIQTRNSVAQNGNRAETITTPPPPPHSAEDDPAPPPLVQVPSYDPPAFDADDPPPPLPNDLLSPPPRYDVIVGTPSVDGLADYFVRLAAYERSRQANGEQGDVSSPKDTATDVLESPAAAILTSAPLAELERGPEGEDGVEERGLSMPMSAPGGGRLAPILETTTQGQGEETGVRVRESEADAVVPATAPSSSRKDSTTLSETVTTQASASESSTTQTPTARARSLPAAVEEDTLSSSDSSAEDDSLDPARPHRMGRVNVANPRTPGGRSVPSRSLDIERPVIRLDLSLSSVLRRRARNN</sequence>
<gene>
    <name evidence="3" type="ORF">CTHT_0072120</name>
</gene>
<dbReference type="GO" id="GO:0030674">
    <property type="term" value="F:protein-macromolecule adaptor activity"/>
    <property type="evidence" value="ECO:0007669"/>
    <property type="project" value="TreeGrafter"/>
</dbReference>
<dbReference type="eggNOG" id="KOG3780">
    <property type="taxonomic scope" value="Eukaryota"/>
</dbReference>
<evidence type="ECO:0000259" key="2">
    <source>
        <dbReference type="SMART" id="SM01017"/>
    </source>
</evidence>
<feature type="compositionally biased region" description="Polar residues" evidence="1">
    <location>
        <begin position="871"/>
        <end position="889"/>
    </location>
</feature>
<dbReference type="OMA" id="GYKVFRP"/>
<dbReference type="InterPro" id="IPR014752">
    <property type="entry name" value="Arrestin-like_C"/>
</dbReference>
<feature type="compositionally biased region" description="Pro residues" evidence="1">
    <location>
        <begin position="923"/>
        <end position="933"/>
    </location>
</feature>
<dbReference type="SMART" id="SM01017">
    <property type="entry name" value="Arrestin_C"/>
    <property type="match status" value="1"/>
</dbReference>
<dbReference type="EMBL" id="GL988047">
    <property type="protein sequence ID" value="EGS17855.1"/>
    <property type="molecule type" value="Genomic_DNA"/>
</dbReference>
<dbReference type="HOGENOM" id="CLU_008578_1_0_1"/>
<evidence type="ECO:0000313" key="4">
    <source>
        <dbReference type="Proteomes" id="UP000008066"/>
    </source>
</evidence>
<evidence type="ECO:0000256" key="1">
    <source>
        <dbReference type="SAM" id="MobiDB-lite"/>
    </source>
</evidence>
<feature type="compositionally biased region" description="Low complexity" evidence="1">
    <location>
        <begin position="1032"/>
        <end position="1041"/>
    </location>
</feature>
<feature type="region of interest" description="Disordered" evidence="1">
    <location>
        <begin position="987"/>
        <end position="1147"/>
    </location>
</feature>
<evidence type="ECO:0000313" key="3">
    <source>
        <dbReference type="EMBL" id="EGS17855.1"/>
    </source>
</evidence>
<name>G0SFU0_CHATD</name>